<keyword evidence="1" id="KW-1133">Transmembrane helix</keyword>
<organism evidence="2 3">
    <name type="scientific">Thalassotalea loyana</name>
    <dbReference type="NCBI Taxonomy" id="280483"/>
    <lineage>
        <taxon>Bacteria</taxon>
        <taxon>Pseudomonadati</taxon>
        <taxon>Pseudomonadota</taxon>
        <taxon>Gammaproteobacteria</taxon>
        <taxon>Alteromonadales</taxon>
        <taxon>Colwelliaceae</taxon>
        <taxon>Thalassotalea</taxon>
    </lineage>
</organism>
<evidence type="ECO:0000256" key="1">
    <source>
        <dbReference type="SAM" id="Phobius"/>
    </source>
</evidence>
<dbReference type="Proteomes" id="UP001157134">
    <property type="component" value="Unassembled WGS sequence"/>
</dbReference>
<reference evidence="2 3" key="1">
    <citation type="submission" date="2023-03" db="EMBL/GenBank/DDBJ databases">
        <title>Thalassotalea loyana LMG 22536T draft genome sequence.</title>
        <authorList>
            <person name="Sawabe T."/>
        </authorList>
    </citation>
    <scope>NUCLEOTIDE SEQUENCE [LARGE SCALE GENOMIC DNA]</scope>
    <source>
        <strain evidence="2 3">LMG 22536</strain>
    </source>
</reference>
<keyword evidence="3" id="KW-1185">Reference proteome</keyword>
<gene>
    <name evidence="2" type="ORF">tloyanaT_26360</name>
</gene>
<sequence length="110" mass="12679">MPIFKVFQQLLGYVLIGLPMSLLMLPSLIAFNRSTHIKRSWLALDIFIATLAHGTLRRTISGLTGERMHKQKRYYYQALVIDFLAKLVGDGPNHCYRAYLWEQRQGLVNA</sequence>
<evidence type="ECO:0000313" key="2">
    <source>
        <dbReference type="EMBL" id="GLX86383.1"/>
    </source>
</evidence>
<comment type="caution">
    <text evidence="2">The sequence shown here is derived from an EMBL/GenBank/DDBJ whole genome shotgun (WGS) entry which is preliminary data.</text>
</comment>
<keyword evidence="1" id="KW-0812">Transmembrane</keyword>
<protein>
    <submittedName>
        <fullName evidence="2">Uncharacterized protein</fullName>
    </submittedName>
</protein>
<keyword evidence="1" id="KW-0472">Membrane</keyword>
<dbReference type="RefSeq" id="WP_284299377.1">
    <property type="nucleotide sequence ID" value="NZ_BSSV01000006.1"/>
</dbReference>
<feature type="transmembrane region" description="Helical" evidence="1">
    <location>
        <begin position="12"/>
        <end position="31"/>
    </location>
</feature>
<name>A0ABQ6HE74_9GAMM</name>
<accession>A0ABQ6HE74</accession>
<dbReference type="EMBL" id="BSSV01000006">
    <property type="protein sequence ID" value="GLX86383.1"/>
    <property type="molecule type" value="Genomic_DNA"/>
</dbReference>
<proteinExistence type="predicted"/>
<evidence type="ECO:0000313" key="3">
    <source>
        <dbReference type="Proteomes" id="UP001157134"/>
    </source>
</evidence>